<dbReference type="GO" id="GO:0004674">
    <property type="term" value="F:protein serine/threonine kinase activity"/>
    <property type="evidence" value="ECO:0007669"/>
    <property type="project" value="UniProtKB-KW"/>
</dbReference>
<dbReference type="Gene3D" id="1.10.10.10">
    <property type="entry name" value="Winged helix-like DNA-binding domain superfamily/Winged helix DNA-binding domain"/>
    <property type="match status" value="1"/>
</dbReference>
<dbReference type="Pfam" id="PF00196">
    <property type="entry name" value="GerE"/>
    <property type="match status" value="1"/>
</dbReference>
<dbReference type="SUPFAM" id="SSF48452">
    <property type="entry name" value="TPR-like"/>
    <property type="match status" value="1"/>
</dbReference>
<evidence type="ECO:0000313" key="2">
    <source>
        <dbReference type="EMBL" id="SDH46548.1"/>
    </source>
</evidence>
<evidence type="ECO:0000259" key="1">
    <source>
        <dbReference type="PROSITE" id="PS50043"/>
    </source>
</evidence>
<dbReference type="PRINTS" id="PR00364">
    <property type="entry name" value="DISEASERSIST"/>
</dbReference>
<dbReference type="OrthoDB" id="9812579at2"/>
<keyword evidence="3" id="KW-1185">Reference proteome</keyword>
<dbReference type="InterPro" id="IPR027417">
    <property type="entry name" value="P-loop_NTPase"/>
</dbReference>
<protein>
    <submittedName>
        <fullName evidence="2">Non-specific serine/threonine protein kinase</fullName>
    </submittedName>
</protein>
<dbReference type="SUPFAM" id="SSF52540">
    <property type="entry name" value="P-loop containing nucleoside triphosphate hydrolases"/>
    <property type="match status" value="1"/>
</dbReference>
<dbReference type="Proteomes" id="UP000199623">
    <property type="component" value="Unassembled WGS sequence"/>
</dbReference>
<sequence>MNLRAADLTSFVGRRHEIEQAVALLGDNRMVTLVGPGGAGKTRLALRVAAAVSSSFPDGVYMVALDEVPDPNFVVHAIADELGLRDVSGDPIHSVLAHLREKTALLLLDNCEHVVGACGMFVGKVLAEAPGVRVLATSRHVLGGEGERLLPVRPLSVPRLRDGVQTGEGDAVELFVDRAAAATSGFRLTEENHETVVRICEQLDGMPLAIELAAAWLRVLSLPELLGRLDDKFGLLSRGVASKHYRQRTLRGTVEWSYELCSPEEQALWARLSVFNGGFTLADAEAVCPGGVIQAEDVLMIMMGLVEKSVVSREGHHGSARYRLLEMISQYGRDKLVESGQAEEFRARHCRYFHDAVEAIAEDWYGPRQQEHIKWLRCEHPNIRAALEFGLGSANARLDGALLATRLHFFWVNCGFVGEGMRWLDRVLAVDDLPDEVRADALRVSAYGAAVLGDHDVALMMARRGVALALRIGDPELLMMALYSEGTASLVAARYEHADACFGESSALFHRIENPGRRVVPPHAARGVLAALSGDWGKAEQFAERALAYLSKCGKCWESGLAHYALSLAKLQQNDRAAAFEHAVRCLRIAVDFEDVPLFAVQAEMLASTAASDGEAARAASILGLVERIWLQVGGSLLTGGAAWVEPHRALEAELRGSMGDKAFSAAVAVGTAEGTSLERAGRFLLRRYDREEEATGPLTKREMGVAVELARGATNKEIAAALSISPRTVEAHVDRILRKLGFCSRVQVGIWVASRAPGRLSGPR</sequence>
<dbReference type="PANTHER" id="PTHR47691:SF3">
    <property type="entry name" value="HTH-TYPE TRANSCRIPTIONAL REGULATOR RV0890C-RELATED"/>
    <property type="match status" value="1"/>
</dbReference>
<evidence type="ECO:0000313" key="3">
    <source>
        <dbReference type="Proteomes" id="UP000199623"/>
    </source>
</evidence>
<keyword evidence="2" id="KW-0723">Serine/threonine-protein kinase</keyword>
<name>A0A1G8CM48_9PSEU</name>
<feature type="domain" description="HTH luxR-type" evidence="1">
    <location>
        <begin position="692"/>
        <end position="757"/>
    </location>
</feature>
<dbReference type="PANTHER" id="PTHR47691">
    <property type="entry name" value="REGULATOR-RELATED"/>
    <property type="match status" value="1"/>
</dbReference>
<dbReference type="Gene3D" id="3.40.50.300">
    <property type="entry name" value="P-loop containing nucleotide triphosphate hydrolases"/>
    <property type="match status" value="1"/>
</dbReference>
<dbReference type="SMART" id="SM00421">
    <property type="entry name" value="HTH_LUXR"/>
    <property type="match status" value="1"/>
</dbReference>
<keyword evidence="2" id="KW-0808">Transferase</keyword>
<dbReference type="STRING" id="200378.SAMN05216553_12324"/>
<dbReference type="EMBL" id="FNCC01000023">
    <property type="protein sequence ID" value="SDH46548.1"/>
    <property type="molecule type" value="Genomic_DNA"/>
</dbReference>
<reference evidence="3" key="1">
    <citation type="submission" date="2016-10" db="EMBL/GenBank/DDBJ databases">
        <authorList>
            <person name="Varghese N."/>
            <person name="Submissions S."/>
        </authorList>
    </citation>
    <scope>NUCLEOTIDE SEQUENCE [LARGE SCALE GENOMIC DNA]</scope>
    <source>
        <strain evidence="3">CGMCC 4.3506</strain>
    </source>
</reference>
<dbReference type="PROSITE" id="PS00622">
    <property type="entry name" value="HTH_LUXR_1"/>
    <property type="match status" value="1"/>
</dbReference>
<dbReference type="InterPro" id="IPR011990">
    <property type="entry name" value="TPR-like_helical_dom_sf"/>
</dbReference>
<accession>A0A1G8CM48</accession>
<dbReference type="SUPFAM" id="SSF46894">
    <property type="entry name" value="C-terminal effector domain of the bipartite response regulators"/>
    <property type="match status" value="1"/>
</dbReference>
<dbReference type="GO" id="GO:0006355">
    <property type="term" value="P:regulation of DNA-templated transcription"/>
    <property type="evidence" value="ECO:0007669"/>
    <property type="project" value="InterPro"/>
</dbReference>
<dbReference type="RefSeq" id="WP_090059654.1">
    <property type="nucleotide sequence ID" value="NZ_FNCC01000023.1"/>
</dbReference>
<proteinExistence type="predicted"/>
<dbReference type="InterPro" id="IPR000792">
    <property type="entry name" value="Tscrpt_reg_LuxR_C"/>
</dbReference>
<dbReference type="CDD" id="cd06170">
    <property type="entry name" value="LuxR_C_like"/>
    <property type="match status" value="1"/>
</dbReference>
<gene>
    <name evidence="2" type="ORF">SAMN05216553_12324</name>
</gene>
<dbReference type="Gene3D" id="1.25.40.10">
    <property type="entry name" value="Tetratricopeptide repeat domain"/>
    <property type="match status" value="1"/>
</dbReference>
<dbReference type="GO" id="GO:0003677">
    <property type="term" value="F:DNA binding"/>
    <property type="evidence" value="ECO:0007669"/>
    <property type="project" value="InterPro"/>
</dbReference>
<dbReference type="PRINTS" id="PR00038">
    <property type="entry name" value="HTHLUXR"/>
</dbReference>
<dbReference type="AlphaFoldDB" id="A0A1G8CM48"/>
<keyword evidence="2" id="KW-0418">Kinase</keyword>
<dbReference type="InterPro" id="IPR016032">
    <property type="entry name" value="Sig_transdc_resp-reg_C-effctor"/>
</dbReference>
<dbReference type="PROSITE" id="PS50043">
    <property type="entry name" value="HTH_LUXR_2"/>
    <property type="match status" value="1"/>
</dbReference>
<dbReference type="InterPro" id="IPR036388">
    <property type="entry name" value="WH-like_DNA-bd_sf"/>
</dbReference>
<organism evidence="2 3">
    <name type="scientific">Lentzea fradiae</name>
    <dbReference type="NCBI Taxonomy" id="200378"/>
    <lineage>
        <taxon>Bacteria</taxon>
        <taxon>Bacillati</taxon>
        <taxon>Actinomycetota</taxon>
        <taxon>Actinomycetes</taxon>
        <taxon>Pseudonocardiales</taxon>
        <taxon>Pseudonocardiaceae</taxon>
        <taxon>Lentzea</taxon>
    </lineage>
</organism>